<evidence type="ECO:0000256" key="2">
    <source>
        <dbReference type="SAM" id="SignalP"/>
    </source>
</evidence>
<dbReference type="AlphaFoldDB" id="A0A1L7WJB7"/>
<organism evidence="3 4">
    <name type="scientific">Phialocephala subalpina</name>
    <dbReference type="NCBI Taxonomy" id="576137"/>
    <lineage>
        <taxon>Eukaryota</taxon>
        <taxon>Fungi</taxon>
        <taxon>Dikarya</taxon>
        <taxon>Ascomycota</taxon>
        <taxon>Pezizomycotina</taxon>
        <taxon>Leotiomycetes</taxon>
        <taxon>Helotiales</taxon>
        <taxon>Mollisiaceae</taxon>
        <taxon>Phialocephala</taxon>
        <taxon>Phialocephala fortinii species complex</taxon>
    </lineage>
</organism>
<evidence type="ECO:0000313" key="3">
    <source>
        <dbReference type="EMBL" id="CZR52856.1"/>
    </source>
</evidence>
<keyword evidence="2" id="KW-0732">Signal</keyword>
<accession>A0A1L7WJB7</accession>
<feature type="region of interest" description="Disordered" evidence="1">
    <location>
        <begin position="278"/>
        <end position="308"/>
    </location>
</feature>
<protein>
    <submittedName>
        <fullName evidence="3">Uncharacterized protein</fullName>
    </submittedName>
</protein>
<keyword evidence="4" id="KW-1185">Reference proteome</keyword>
<dbReference type="OrthoDB" id="3552506at2759"/>
<dbReference type="EMBL" id="FJOG01000003">
    <property type="protein sequence ID" value="CZR52856.1"/>
    <property type="molecule type" value="Genomic_DNA"/>
</dbReference>
<proteinExistence type="predicted"/>
<gene>
    <name evidence="3" type="ORF">PAC_02733</name>
</gene>
<sequence>MTTLQRTNFLIAAASLISGSYGYDNITDQCTRQNPFYASANATGSLSMPGFQVNSSYPASNWTWSAYVGTQYDEASNVTSIATGFGLKTSPIQNLEDPNIPYTGCVSSFNLSPQAEANSIHDSGDCVATFGSACLAEILSAANSSAQANSGTSNYECGNVLSTISALGISLTSACNGLFYGGSSSGLTVNSSAPSVSPCNYTNPGNSNATNRAFFSWIESEKGKDNFTIYDRDLETPWVLLVSAWGSKGHGALLGQAGWADTRLLCIPRNQTISEGSRNTFVELGSGTSTSTASGTGASPSSTKPSAGVMGKRVNVGVLALVLVVGMGLMM</sequence>
<feature type="compositionally biased region" description="Low complexity" evidence="1">
    <location>
        <begin position="285"/>
        <end position="308"/>
    </location>
</feature>
<evidence type="ECO:0000313" key="4">
    <source>
        <dbReference type="Proteomes" id="UP000184330"/>
    </source>
</evidence>
<evidence type="ECO:0000256" key="1">
    <source>
        <dbReference type="SAM" id="MobiDB-lite"/>
    </source>
</evidence>
<reference evidence="3 4" key="1">
    <citation type="submission" date="2016-03" db="EMBL/GenBank/DDBJ databases">
        <authorList>
            <person name="Ploux O."/>
        </authorList>
    </citation>
    <scope>NUCLEOTIDE SEQUENCE [LARGE SCALE GENOMIC DNA]</scope>
    <source>
        <strain evidence="3 4">UAMH 11012</strain>
    </source>
</reference>
<feature type="signal peptide" evidence="2">
    <location>
        <begin position="1"/>
        <end position="22"/>
    </location>
</feature>
<dbReference type="Proteomes" id="UP000184330">
    <property type="component" value="Unassembled WGS sequence"/>
</dbReference>
<name>A0A1L7WJB7_9HELO</name>
<feature type="chain" id="PRO_5012882826" evidence="2">
    <location>
        <begin position="23"/>
        <end position="331"/>
    </location>
</feature>